<evidence type="ECO:0000256" key="4">
    <source>
        <dbReference type="ARBA" id="ARBA00022692"/>
    </source>
</evidence>
<evidence type="ECO:0000256" key="3">
    <source>
        <dbReference type="ARBA" id="ARBA00022452"/>
    </source>
</evidence>
<dbReference type="InterPro" id="IPR023996">
    <property type="entry name" value="TonB-dep_OMP_SusC/RagA"/>
</dbReference>
<sequence length="1027" mass="111775">MIKHLRLLIVLLLFSTAVLAQRQLSGIVRNAQTGSGLAAATVKVQGQNVQTVTGSEGNFNLSVPSGSVVLEVSYVGFGTKVVPVAANETDVIIALDANSAELTQVVVTALGISKESRKLGYSVTTVSGEQMTKARETNLALSLAGRVAGLNVKGTSGGPGGTAKILLRGMPSMNSGGSPLFVINGVPIDNTQRGSSGEWGGADNGDGIGNLNPDDIESMTVLKGQSASALYGARASNGVILITTKTAKKGTFSVDYNMNYAMEKAMDLTDFQYVYGQGVGGKKPATVAEALQTSRMSWGSRLDGSQVIQFDGKTYPYTAYKDNLEDFYRTGSAFTNTVALTRGGENGSFRLSLSNLDNNSIVRNSGLDRKTINLNIEQKLTDKLSVNLLANFINEDSKNRPQLSDGPMNPNNGLFLATNINQSVLGIGYDPATGYETRWGDDEYVTNPWFVVNRYINNLGRKRLISAITARYQFTSWLYAQGRVGYDQQNDRLFKVEPWGTAYTTERRGNLQDQANSESYELNVDGLIGATHKITSDLSVDATVGANMRKNQYERIRIGGGPFILPYLYSFNNVRNFNRDYSFWKTQVNSAYYNVDFSFRNFLTLSTSGRYDAYSTLPSNNREIFTPSVSASLIYSELLNMPAINFGKLRVSWANTSGEIGEAYRTALYYSLGNSLNGVPLGSFSSDLPNLTLKPFTLSEIEVGTELRMLRNRLGFDIAYYTRKTKNEIMPATFSAATGFTSGLVGTGSTKNAGLEVQVTGVPIQQRDFRWNVTANLTTVENRILETDAEGKNQGLGSNRATLGNAITAFVKGFAGPQILAYDYKRAASGDIVVDANGYPVRGDLIKMGSVLPTVYGGLNNEFSYKGFNMSFLVDYNYGNKVLSATSYYSIFRGLNQMTLEGREGGITVGVLENGTKNTVAADAQGYYRSLAQNVTSIHVQDGDFIKLRQVVLGYTIPENLLQRVPLFQSIQVSLVGRNLAILMKKTDNIDPEASFGSNIRYAGIEGTSLPTTRTYGINVNFKFKNK</sequence>
<feature type="signal peptide" evidence="8">
    <location>
        <begin position="1"/>
        <end position="20"/>
    </location>
</feature>
<dbReference type="Gene3D" id="2.60.40.1120">
    <property type="entry name" value="Carboxypeptidase-like, regulatory domain"/>
    <property type="match status" value="1"/>
</dbReference>
<dbReference type="InterPro" id="IPR036942">
    <property type="entry name" value="Beta-barrel_TonB_sf"/>
</dbReference>
<evidence type="ECO:0000256" key="8">
    <source>
        <dbReference type="SAM" id="SignalP"/>
    </source>
</evidence>
<dbReference type="GO" id="GO:0009279">
    <property type="term" value="C:cell outer membrane"/>
    <property type="evidence" value="ECO:0007669"/>
    <property type="project" value="UniProtKB-SubCell"/>
</dbReference>
<dbReference type="SUPFAM" id="SSF56935">
    <property type="entry name" value="Porins"/>
    <property type="match status" value="1"/>
</dbReference>
<reference evidence="10 11" key="1">
    <citation type="submission" date="2016-11" db="EMBL/GenBank/DDBJ databases">
        <authorList>
            <person name="Jaros S."/>
            <person name="Januszkiewicz K."/>
            <person name="Wedrychowicz H."/>
        </authorList>
    </citation>
    <scope>NUCLEOTIDE SEQUENCE [LARGE SCALE GENOMIC DNA]</scope>
    <source>
        <strain evidence="10 11">DSM 26897</strain>
    </source>
</reference>
<evidence type="ECO:0000313" key="11">
    <source>
        <dbReference type="Proteomes" id="UP000184368"/>
    </source>
</evidence>
<dbReference type="InterPro" id="IPR023997">
    <property type="entry name" value="TonB-dep_OMP_SusC/RagA_CS"/>
</dbReference>
<keyword evidence="8" id="KW-0732">Signal</keyword>
<accession>A0A1M5CQ67</accession>
<dbReference type="SUPFAM" id="SSF49464">
    <property type="entry name" value="Carboxypeptidase regulatory domain-like"/>
    <property type="match status" value="1"/>
</dbReference>
<keyword evidence="3 7" id="KW-1134">Transmembrane beta strand</keyword>
<dbReference type="Pfam" id="PF07715">
    <property type="entry name" value="Plug"/>
    <property type="match status" value="1"/>
</dbReference>
<dbReference type="STRING" id="1302690.BUE76_08340"/>
<name>A0A1M5CQ67_9BACT</name>
<protein>
    <submittedName>
        <fullName evidence="10">TonB-linked outer membrane protein, SusC/RagA family</fullName>
    </submittedName>
</protein>
<dbReference type="InterPro" id="IPR037066">
    <property type="entry name" value="Plug_dom_sf"/>
</dbReference>
<dbReference type="OrthoDB" id="9768177at2"/>
<evidence type="ECO:0000256" key="7">
    <source>
        <dbReference type="PROSITE-ProRule" id="PRU01360"/>
    </source>
</evidence>
<dbReference type="Proteomes" id="UP000184368">
    <property type="component" value="Unassembled WGS sequence"/>
</dbReference>
<evidence type="ECO:0000256" key="5">
    <source>
        <dbReference type="ARBA" id="ARBA00023136"/>
    </source>
</evidence>
<dbReference type="Gene3D" id="2.170.130.10">
    <property type="entry name" value="TonB-dependent receptor, plug domain"/>
    <property type="match status" value="1"/>
</dbReference>
<feature type="domain" description="TonB-dependent receptor plug" evidence="9">
    <location>
        <begin position="117"/>
        <end position="239"/>
    </location>
</feature>
<evidence type="ECO:0000256" key="1">
    <source>
        <dbReference type="ARBA" id="ARBA00004571"/>
    </source>
</evidence>
<comment type="subcellular location">
    <subcellularLocation>
        <location evidence="1 7">Cell outer membrane</location>
        <topology evidence="1 7">Multi-pass membrane protein</topology>
    </subcellularLocation>
</comment>
<evidence type="ECO:0000259" key="9">
    <source>
        <dbReference type="Pfam" id="PF07715"/>
    </source>
</evidence>
<dbReference type="InterPro" id="IPR039426">
    <property type="entry name" value="TonB-dep_rcpt-like"/>
</dbReference>
<keyword evidence="4 7" id="KW-0812">Transmembrane</keyword>
<dbReference type="InterPro" id="IPR008969">
    <property type="entry name" value="CarboxyPept-like_regulatory"/>
</dbReference>
<evidence type="ECO:0000313" key="10">
    <source>
        <dbReference type="EMBL" id="SHF56833.1"/>
    </source>
</evidence>
<dbReference type="InterPro" id="IPR012910">
    <property type="entry name" value="Plug_dom"/>
</dbReference>
<feature type="chain" id="PRO_5013110097" evidence="8">
    <location>
        <begin position="21"/>
        <end position="1027"/>
    </location>
</feature>
<dbReference type="PROSITE" id="PS52016">
    <property type="entry name" value="TONB_DEPENDENT_REC_3"/>
    <property type="match status" value="1"/>
</dbReference>
<keyword evidence="5 7" id="KW-0472">Membrane</keyword>
<keyword evidence="6 7" id="KW-0998">Cell outer membrane</keyword>
<dbReference type="AlphaFoldDB" id="A0A1M5CQ67"/>
<keyword evidence="11" id="KW-1185">Reference proteome</keyword>
<gene>
    <name evidence="10" type="ORF">SAMN05444008_109168</name>
</gene>
<proteinExistence type="inferred from homology"/>
<dbReference type="Pfam" id="PF13715">
    <property type="entry name" value="CarbopepD_reg_2"/>
    <property type="match status" value="1"/>
</dbReference>
<evidence type="ECO:0000256" key="6">
    <source>
        <dbReference type="ARBA" id="ARBA00023237"/>
    </source>
</evidence>
<keyword evidence="2 7" id="KW-0813">Transport</keyword>
<dbReference type="Gene3D" id="2.40.170.20">
    <property type="entry name" value="TonB-dependent receptor, beta-barrel domain"/>
    <property type="match status" value="1"/>
</dbReference>
<comment type="similarity">
    <text evidence="7">Belongs to the TonB-dependent receptor family.</text>
</comment>
<dbReference type="RefSeq" id="WP_073043923.1">
    <property type="nucleotide sequence ID" value="NZ_FQUO01000009.1"/>
</dbReference>
<evidence type="ECO:0000256" key="2">
    <source>
        <dbReference type="ARBA" id="ARBA00022448"/>
    </source>
</evidence>
<organism evidence="10 11">
    <name type="scientific">Cnuella takakiae</name>
    <dbReference type="NCBI Taxonomy" id="1302690"/>
    <lineage>
        <taxon>Bacteria</taxon>
        <taxon>Pseudomonadati</taxon>
        <taxon>Bacteroidota</taxon>
        <taxon>Chitinophagia</taxon>
        <taxon>Chitinophagales</taxon>
        <taxon>Chitinophagaceae</taxon>
        <taxon>Cnuella</taxon>
    </lineage>
</organism>
<dbReference type="EMBL" id="FQUO01000009">
    <property type="protein sequence ID" value="SHF56833.1"/>
    <property type="molecule type" value="Genomic_DNA"/>
</dbReference>
<dbReference type="NCBIfam" id="TIGR04057">
    <property type="entry name" value="SusC_RagA_signa"/>
    <property type="match status" value="1"/>
</dbReference>
<dbReference type="NCBIfam" id="TIGR04056">
    <property type="entry name" value="OMP_RagA_SusC"/>
    <property type="match status" value="1"/>
</dbReference>